<name>A0A0L6UWK8_9BASI</name>
<proteinExistence type="predicted"/>
<feature type="transmembrane region" description="Helical" evidence="1">
    <location>
        <begin position="225"/>
        <end position="244"/>
    </location>
</feature>
<dbReference type="Proteomes" id="UP000037035">
    <property type="component" value="Unassembled WGS sequence"/>
</dbReference>
<evidence type="ECO:0000256" key="1">
    <source>
        <dbReference type="SAM" id="Phobius"/>
    </source>
</evidence>
<sequence length="364" mass="42357">MLSPLSYHIIISCNPLMKNVEISTLSFIFSPLVSLMCVLLSAQINASSYFLSDLNSKSSLSCFYSTSFFIQLLFNHILTCFQSSDFFLKFSSLFFIFFFPSQNPCEYYIIWSEILKTINKYLTPKKEQKKVGPLQNDTSNYKIDLLNSLNLQVITTKLKFFPQGYYLFIITRTIIASCHLSSGALESHIYALFFSMIGPKGPSPEDYVSPWKEFLVKKRKQIIPAFRPLLHILITLFVSFSHFLSPKSQIIFLPPFLCIFQHMLLEGLHPCDLFSHIFMNFIKEGYEKDIVLASKDIQNCILILRMYSAIIKIENKKLNEECIRSLQIYKYFFCLKPAKSCIAVRLILKLYYDFQFHFLTPFDS</sequence>
<keyword evidence="1" id="KW-1133">Transmembrane helix</keyword>
<comment type="caution">
    <text evidence="2">The sequence shown here is derived from an EMBL/GenBank/DDBJ whole genome shotgun (WGS) entry which is preliminary data.</text>
</comment>
<evidence type="ECO:0000313" key="2">
    <source>
        <dbReference type="EMBL" id="KNZ52255.1"/>
    </source>
</evidence>
<keyword evidence="1" id="KW-0812">Transmembrane</keyword>
<reference evidence="2 3" key="1">
    <citation type="submission" date="2015-08" db="EMBL/GenBank/DDBJ databases">
        <title>Next Generation Sequencing and Analysis of the Genome of Puccinia sorghi L Schw, the Causal Agent of Maize Common Rust.</title>
        <authorList>
            <person name="Rochi L."/>
            <person name="Burguener G."/>
            <person name="Darino M."/>
            <person name="Turjanski A."/>
            <person name="Kreff E."/>
            <person name="Dieguez M.J."/>
            <person name="Sacco F."/>
        </authorList>
    </citation>
    <scope>NUCLEOTIDE SEQUENCE [LARGE SCALE GENOMIC DNA]</scope>
    <source>
        <strain evidence="2 3">RO10H11247</strain>
    </source>
</reference>
<organism evidence="2 3">
    <name type="scientific">Puccinia sorghi</name>
    <dbReference type="NCBI Taxonomy" id="27349"/>
    <lineage>
        <taxon>Eukaryota</taxon>
        <taxon>Fungi</taxon>
        <taxon>Dikarya</taxon>
        <taxon>Basidiomycota</taxon>
        <taxon>Pucciniomycotina</taxon>
        <taxon>Pucciniomycetes</taxon>
        <taxon>Pucciniales</taxon>
        <taxon>Pucciniaceae</taxon>
        <taxon>Puccinia</taxon>
    </lineage>
</organism>
<accession>A0A0L6UWK8</accession>
<feature type="transmembrane region" description="Helical" evidence="1">
    <location>
        <begin position="25"/>
        <end position="46"/>
    </location>
</feature>
<keyword evidence="1" id="KW-0472">Membrane</keyword>
<dbReference type="VEuPathDB" id="FungiDB:VP01_3631g1"/>
<dbReference type="AlphaFoldDB" id="A0A0L6UWK8"/>
<dbReference type="EMBL" id="LAVV01008648">
    <property type="protein sequence ID" value="KNZ52255.1"/>
    <property type="molecule type" value="Genomic_DNA"/>
</dbReference>
<evidence type="ECO:0000313" key="3">
    <source>
        <dbReference type="Proteomes" id="UP000037035"/>
    </source>
</evidence>
<gene>
    <name evidence="2" type="ORF">VP01_3631g1</name>
</gene>
<protein>
    <submittedName>
        <fullName evidence="2">Uncharacterized protein</fullName>
    </submittedName>
</protein>
<keyword evidence="3" id="KW-1185">Reference proteome</keyword>